<dbReference type="GO" id="GO:0033281">
    <property type="term" value="C:TAT protein transport complex"/>
    <property type="evidence" value="ECO:0007669"/>
    <property type="project" value="UniProtKB-UniRule"/>
</dbReference>
<dbReference type="PANTHER" id="PTHR30371">
    <property type="entry name" value="SEC-INDEPENDENT PROTEIN TRANSLOCASE PROTEIN TATC"/>
    <property type="match status" value="1"/>
</dbReference>
<evidence type="ECO:0000256" key="5">
    <source>
        <dbReference type="HAMAP-Rule" id="MF_00902"/>
    </source>
</evidence>
<comment type="subunit">
    <text evidence="5">Forms a complex with TatA.</text>
</comment>
<keyword evidence="5" id="KW-1003">Cell membrane</keyword>
<dbReference type="GO" id="GO:0043953">
    <property type="term" value="P:protein transport by the Tat complex"/>
    <property type="evidence" value="ECO:0007669"/>
    <property type="project" value="UniProtKB-UniRule"/>
</dbReference>
<feature type="transmembrane region" description="Helical" evidence="5">
    <location>
        <begin position="211"/>
        <end position="230"/>
    </location>
</feature>
<gene>
    <name evidence="5" type="primary">tatC</name>
    <name evidence="6" type="ORF">SAMN05192532_102552</name>
</gene>
<accession>A0A1I2BXA5</accession>
<feature type="transmembrane region" description="Helical" evidence="5">
    <location>
        <begin position="188"/>
        <end position="205"/>
    </location>
</feature>
<dbReference type="GO" id="GO:0065002">
    <property type="term" value="P:intracellular protein transmembrane transport"/>
    <property type="evidence" value="ECO:0007669"/>
    <property type="project" value="TreeGrafter"/>
</dbReference>
<feature type="transmembrane region" description="Helical" evidence="5">
    <location>
        <begin position="20"/>
        <end position="41"/>
    </location>
</feature>
<comment type="similarity">
    <text evidence="5">Belongs to the TatC family.</text>
</comment>
<name>A0A1I2BXA5_9BACI</name>
<protein>
    <recommendedName>
        <fullName evidence="5">Sec-independent protein translocase protein TatC</fullName>
    </recommendedName>
</protein>
<dbReference type="NCBIfam" id="TIGR00945">
    <property type="entry name" value="tatC"/>
    <property type="match status" value="1"/>
</dbReference>
<dbReference type="HAMAP" id="MF_00902">
    <property type="entry name" value="TatC"/>
    <property type="match status" value="1"/>
</dbReference>
<dbReference type="PRINTS" id="PR01840">
    <property type="entry name" value="TATCFAMILY"/>
</dbReference>
<evidence type="ECO:0000256" key="3">
    <source>
        <dbReference type="ARBA" id="ARBA00022989"/>
    </source>
</evidence>
<keyword evidence="5" id="KW-0813">Transport</keyword>
<comment type="function">
    <text evidence="5">Part of the twin-arginine translocation (Tat) system that transports large folded proteins containing a characteristic twin-arginine motif in their signal peptide across membranes.</text>
</comment>
<keyword evidence="7" id="KW-1185">Reference proteome</keyword>
<comment type="subcellular location">
    <subcellularLocation>
        <location evidence="5">Cell membrane</location>
        <topology evidence="5">Multi-pass membrane protein</topology>
    </subcellularLocation>
    <subcellularLocation>
        <location evidence="1">Membrane</location>
        <topology evidence="1">Multi-pass membrane protein</topology>
    </subcellularLocation>
</comment>
<dbReference type="InterPro" id="IPR002033">
    <property type="entry name" value="TatC"/>
</dbReference>
<keyword evidence="2 5" id="KW-0812">Transmembrane</keyword>
<dbReference type="PANTHER" id="PTHR30371:SF4">
    <property type="entry name" value="SEC-INDEPENDENT PROTEIN TRANSLOCASE PROTEIN TATCD"/>
    <property type="match status" value="1"/>
</dbReference>
<evidence type="ECO:0000256" key="4">
    <source>
        <dbReference type="ARBA" id="ARBA00023136"/>
    </source>
</evidence>
<proteinExistence type="inferred from homology"/>
<keyword evidence="4 5" id="KW-0472">Membrane</keyword>
<dbReference type="AlphaFoldDB" id="A0A1I2BXA5"/>
<evidence type="ECO:0000313" key="7">
    <source>
        <dbReference type="Proteomes" id="UP000199516"/>
    </source>
</evidence>
<feature type="transmembrane region" description="Helical" evidence="5">
    <location>
        <begin position="61"/>
        <end position="85"/>
    </location>
</feature>
<dbReference type="EMBL" id="FONT01000002">
    <property type="protein sequence ID" value="SFE60528.1"/>
    <property type="molecule type" value="Genomic_DNA"/>
</dbReference>
<sequence>MEESTFNMVEELSELRKRILITVGIFLLFFIGAFVFVRDIYEWLVKDLPVPLAVLGPSEILWVYVMLASVAAITAVIPVAAYQVWRFVSPALTEKERKVSITYIPALFLLFIGGISFGYFVLFPIVLQFLMSLSDDLFTTFFTTEKYFRFLMQMTLPFGFLFELPLVIMFLTSLGILNPERLRKSRKYAYFGLVVVSVLITPPDFLSDVLVIIPLFFLFECSLLLSNVIYKRKQAAEAKRSGPEGMSA</sequence>
<dbReference type="RefSeq" id="WP_177194736.1">
    <property type="nucleotide sequence ID" value="NZ_FONT01000002.1"/>
</dbReference>
<dbReference type="GO" id="GO:0009977">
    <property type="term" value="F:proton motive force dependent protein transmembrane transporter activity"/>
    <property type="evidence" value="ECO:0007669"/>
    <property type="project" value="TreeGrafter"/>
</dbReference>
<dbReference type="STRING" id="930128.SAMN05192532_102552"/>
<keyword evidence="5" id="KW-0653">Protein transport</keyword>
<keyword evidence="3 5" id="KW-1133">Transmembrane helix</keyword>
<dbReference type="Proteomes" id="UP000199516">
    <property type="component" value="Unassembled WGS sequence"/>
</dbReference>
<dbReference type="Pfam" id="PF00902">
    <property type="entry name" value="TatC"/>
    <property type="match status" value="1"/>
</dbReference>
<feature type="transmembrane region" description="Helical" evidence="5">
    <location>
        <begin position="150"/>
        <end position="176"/>
    </location>
</feature>
<feature type="transmembrane region" description="Helical" evidence="5">
    <location>
        <begin position="106"/>
        <end position="130"/>
    </location>
</feature>
<keyword evidence="5" id="KW-0811">Translocation</keyword>
<evidence type="ECO:0000256" key="2">
    <source>
        <dbReference type="ARBA" id="ARBA00022692"/>
    </source>
</evidence>
<reference evidence="6 7" key="1">
    <citation type="submission" date="2016-10" db="EMBL/GenBank/DDBJ databases">
        <authorList>
            <person name="de Groot N.N."/>
        </authorList>
    </citation>
    <scope>NUCLEOTIDE SEQUENCE [LARGE SCALE GENOMIC DNA]</scope>
    <source>
        <strain evidence="6 7">DSM 23995</strain>
    </source>
</reference>
<evidence type="ECO:0000256" key="1">
    <source>
        <dbReference type="ARBA" id="ARBA00004141"/>
    </source>
</evidence>
<evidence type="ECO:0000313" key="6">
    <source>
        <dbReference type="EMBL" id="SFE60528.1"/>
    </source>
</evidence>
<organism evidence="6 7">
    <name type="scientific">Alteribacillus iranensis</name>
    <dbReference type="NCBI Taxonomy" id="930128"/>
    <lineage>
        <taxon>Bacteria</taxon>
        <taxon>Bacillati</taxon>
        <taxon>Bacillota</taxon>
        <taxon>Bacilli</taxon>
        <taxon>Bacillales</taxon>
        <taxon>Bacillaceae</taxon>
        <taxon>Alteribacillus</taxon>
    </lineage>
</organism>